<comment type="catalytic activity">
    <reaction evidence="8">
        <text>L-dehydroascorbate + 2 glutathione = glutathione disulfide + L-ascorbate</text>
        <dbReference type="Rhea" id="RHEA:24424"/>
        <dbReference type="ChEBI" id="CHEBI:38290"/>
        <dbReference type="ChEBI" id="CHEBI:57925"/>
        <dbReference type="ChEBI" id="CHEBI:58297"/>
        <dbReference type="ChEBI" id="CHEBI:58539"/>
        <dbReference type="EC" id="1.8.5.1"/>
    </reaction>
</comment>
<dbReference type="EC" id="1.8.5.1" evidence="2"/>
<dbReference type="FunFam" id="3.40.30.10:FF:000123">
    <property type="entry name" value="Glutathione transferase o1"/>
    <property type="match status" value="1"/>
</dbReference>
<protein>
    <recommendedName>
        <fullName evidence="5">Glutathione-dependent dehydroascorbate reductase</fullName>
        <ecNumber evidence="3">1.20.4.2</ecNumber>
        <ecNumber evidence="2">1.8.5.1</ecNumber>
    </recommendedName>
    <alternativeName>
        <fullName evidence="6">Monomethylarsonic acid reductase</fullName>
    </alternativeName>
</protein>
<dbReference type="InterPro" id="IPR010987">
    <property type="entry name" value="Glutathione-S-Trfase_C-like"/>
</dbReference>
<dbReference type="GO" id="GO:0006749">
    <property type="term" value="P:glutathione metabolic process"/>
    <property type="evidence" value="ECO:0007669"/>
    <property type="project" value="TreeGrafter"/>
</dbReference>
<evidence type="ECO:0000259" key="10">
    <source>
        <dbReference type="PROSITE" id="PS50405"/>
    </source>
</evidence>
<dbReference type="InterPro" id="IPR040079">
    <property type="entry name" value="Glutathione_S-Trfase"/>
</dbReference>
<dbReference type="InterPro" id="IPR005442">
    <property type="entry name" value="GST_omega"/>
</dbReference>
<evidence type="ECO:0000256" key="4">
    <source>
        <dbReference type="ARBA" id="ARBA00023002"/>
    </source>
</evidence>
<dbReference type="PANTHER" id="PTHR43968:SF6">
    <property type="entry name" value="GLUTATHIONE S-TRANSFERASE OMEGA"/>
    <property type="match status" value="1"/>
</dbReference>
<gene>
    <name evidence="11" type="primary">GSTO1</name>
    <name evidence="11" type="ORF">BLAG_LOCUS21878</name>
</gene>
<name>A0A8K0A5U2_BRALA</name>
<dbReference type="InterPro" id="IPR004045">
    <property type="entry name" value="Glutathione_S-Trfase_N"/>
</dbReference>
<dbReference type="Pfam" id="PF13410">
    <property type="entry name" value="GST_C_2"/>
    <property type="match status" value="1"/>
</dbReference>
<dbReference type="InterPro" id="IPR036282">
    <property type="entry name" value="Glutathione-S-Trfase_C_sf"/>
</dbReference>
<dbReference type="GO" id="GO:0005737">
    <property type="term" value="C:cytoplasm"/>
    <property type="evidence" value="ECO:0007669"/>
    <property type="project" value="InterPro"/>
</dbReference>
<dbReference type="SUPFAM" id="SSF47616">
    <property type="entry name" value="GST C-terminal domain-like"/>
    <property type="match status" value="1"/>
</dbReference>
<feature type="domain" description="GST C-terminal" evidence="10">
    <location>
        <begin position="103"/>
        <end position="227"/>
    </location>
</feature>
<dbReference type="EC" id="1.20.4.2" evidence="3"/>
<dbReference type="GO" id="GO:0050610">
    <property type="term" value="F:methylarsonate reductase activity"/>
    <property type="evidence" value="ECO:0007669"/>
    <property type="project" value="UniProtKB-EC"/>
</dbReference>
<dbReference type="GO" id="GO:0004364">
    <property type="term" value="F:glutathione transferase activity"/>
    <property type="evidence" value="ECO:0007669"/>
    <property type="project" value="InterPro"/>
</dbReference>
<evidence type="ECO:0000256" key="8">
    <source>
        <dbReference type="ARBA" id="ARBA00049544"/>
    </source>
</evidence>
<dbReference type="OrthoDB" id="4951845at2759"/>
<dbReference type="GO" id="GO:0045174">
    <property type="term" value="F:glutathione dehydrogenase (ascorbate) activity"/>
    <property type="evidence" value="ECO:0007669"/>
    <property type="project" value="UniProtKB-EC"/>
</dbReference>
<dbReference type="Gene3D" id="3.40.30.10">
    <property type="entry name" value="Glutaredoxin"/>
    <property type="match status" value="1"/>
</dbReference>
<evidence type="ECO:0000256" key="3">
    <source>
        <dbReference type="ARBA" id="ARBA00013060"/>
    </source>
</evidence>
<dbReference type="InterPro" id="IPR050983">
    <property type="entry name" value="GST_Omega/HSP26"/>
</dbReference>
<evidence type="ECO:0000256" key="7">
    <source>
        <dbReference type="ARBA" id="ARBA00048353"/>
    </source>
</evidence>
<keyword evidence="12" id="KW-1185">Reference proteome</keyword>
<evidence type="ECO:0000313" key="12">
    <source>
        <dbReference type="Proteomes" id="UP000838412"/>
    </source>
</evidence>
<dbReference type="Gene3D" id="1.20.1050.10">
    <property type="match status" value="1"/>
</dbReference>
<dbReference type="PROSITE" id="PS50405">
    <property type="entry name" value="GST_CTER"/>
    <property type="match status" value="1"/>
</dbReference>
<evidence type="ECO:0000313" key="11">
    <source>
        <dbReference type="EMBL" id="CAH1269141.1"/>
    </source>
</evidence>
<dbReference type="SFLD" id="SFLDS00019">
    <property type="entry name" value="Glutathione_Transferase_(cytos"/>
    <property type="match status" value="1"/>
</dbReference>
<dbReference type="PANTHER" id="PTHR43968">
    <property type="match status" value="1"/>
</dbReference>
<sequence>MPSERAMKTGSACPPPPGPGKLRLYSMRFCPYAQRTRLFLAAKGIEHETINVNLKEKPEWFLEKAPIAKVPVLEKDGKIVYESLVCNEYLDGIYPDKCITPRDPLEKARQSMVLALWDAKVVGFYYKLITAKEDERPALTKQFVDGLQYIENALTQPFFSGDKAGALDYNLWPFFERLCMLKPIGFELSVDKFPKLTAWMERMLELPEVKACYFPPELYICFQPTEANTTLGGVCVPWVDSAKGLGFILDKNLTLQEQVTSTVTKASRRLHYLRLLSKQGTSVSDLVLVYLSLLRPVLEYGHVLLVGCNEELSASMERVQKRALSIISCGGRRAVPNLPTLKERRESAALKLFKAMLSPEHPLHDLAIVPLQRSTATGRQLRNRNTYTLPSARTQRLNKSFLYCAIRLSNENA</sequence>
<evidence type="ECO:0000256" key="1">
    <source>
        <dbReference type="ARBA" id="ARBA00011067"/>
    </source>
</evidence>
<comment type="similarity">
    <text evidence="1">Belongs to the GST superfamily. Omega family.</text>
</comment>
<dbReference type="EMBL" id="OV696692">
    <property type="protein sequence ID" value="CAH1269141.1"/>
    <property type="molecule type" value="Genomic_DNA"/>
</dbReference>
<dbReference type="AlphaFoldDB" id="A0A8K0A5U2"/>
<organism evidence="11 12">
    <name type="scientific">Branchiostoma lanceolatum</name>
    <name type="common">Common lancelet</name>
    <name type="synonym">Amphioxus lanceolatum</name>
    <dbReference type="NCBI Taxonomy" id="7740"/>
    <lineage>
        <taxon>Eukaryota</taxon>
        <taxon>Metazoa</taxon>
        <taxon>Chordata</taxon>
        <taxon>Cephalochordata</taxon>
        <taxon>Leptocardii</taxon>
        <taxon>Amphioxiformes</taxon>
        <taxon>Branchiostomatidae</taxon>
        <taxon>Branchiostoma</taxon>
    </lineage>
</organism>
<feature type="domain" description="GST N-terminal" evidence="9">
    <location>
        <begin position="20"/>
        <end position="98"/>
    </location>
</feature>
<accession>A0A8K0A5U2</accession>
<dbReference type="Proteomes" id="UP000838412">
    <property type="component" value="Chromosome 7"/>
</dbReference>
<dbReference type="PROSITE" id="PS50404">
    <property type="entry name" value="GST_NTER"/>
    <property type="match status" value="1"/>
</dbReference>
<evidence type="ECO:0000259" key="9">
    <source>
        <dbReference type="PROSITE" id="PS50404"/>
    </source>
</evidence>
<proteinExistence type="inferred from homology"/>
<evidence type="ECO:0000256" key="2">
    <source>
        <dbReference type="ARBA" id="ARBA00012436"/>
    </source>
</evidence>
<dbReference type="CDD" id="cd03055">
    <property type="entry name" value="GST_N_Omega"/>
    <property type="match status" value="1"/>
</dbReference>
<dbReference type="FunFam" id="1.20.1050.10:FF:000009">
    <property type="entry name" value="Glutathione S-transferase omega-1"/>
    <property type="match status" value="1"/>
</dbReference>
<dbReference type="Pfam" id="PF13417">
    <property type="entry name" value="GST_N_3"/>
    <property type="match status" value="1"/>
</dbReference>
<dbReference type="PRINTS" id="PR01625">
    <property type="entry name" value="GSTRNSFRASEO"/>
</dbReference>
<dbReference type="SFLD" id="SFLDG00358">
    <property type="entry name" value="Main_(cytGST)"/>
    <property type="match status" value="1"/>
</dbReference>
<keyword evidence="4" id="KW-0560">Oxidoreductase</keyword>
<reference evidence="11" key="1">
    <citation type="submission" date="2022-01" db="EMBL/GenBank/DDBJ databases">
        <authorList>
            <person name="Braso-Vives M."/>
        </authorList>
    </citation>
    <scope>NUCLEOTIDE SEQUENCE</scope>
</reference>
<comment type="catalytic activity">
    <reaction evidence="7">
        <text>methylarsonate + 2 glutathione + H(+) = methylarsonous acid + glutathione disulfide + H2O</text>
        <dbReference type="Rhea" id="RHEA:15969"/>
        <dbReference type="ChEBI" id="CHEBI:15377"/>
        <dbReference type="ChEBI" id="CHEBI:15378"/>
        <dbReference type="ChEBI" id="CHEBI:17826"/>
        <dbReference type="ChEBI" id="CHEBI:33409"/>
        <dbReference type="ChEBI" id="CHEBI:57925"/>
        <dbReference type="ChEBI" id="CHEBI:58297"/>
        <dbReference type="EC" id="1.20.4.2"/>
    </reaction>
</comment>
<evidence type="ECO:0000256" key="6">
    <source>
        <dbReference type="ARBA" id="ARBA00032681"/>
    </source>
</evidence>
<evidence type="ECO:0000256" key="5">
    <source>
        <dbReference type="ARBA" id="ARBA00032186"/>
    </source>
</evidence>
<dbReference type="SUPFAM" id="SSF52833">
    <property type="entry name" value="Thioredoxin-like"/>
    <property type="match status" value="1"/>
</dbReference>
<dbReference type="InterPro" id="IPR036249">
    <property type="entry name" value="Thioredoxin-like_sf"/>
</dbReference>